<dbReference type="InterPro" id="IPR010541">
    <property type="entry name" value="Prp3_C"/>
</dbReference>
<dbReference type="InterPro" id="IPR013881">
    <property type="entry name" value="Pre-mRNA_splic_Prp3_dom"/>
</dbReference>
<feature type="domain" description="SAP" evidence="5">
    <location>
        <begin position="30"/>
        <end position="64"/>
    </location>
</feature>
<dbReference type="GO" id="GO:0046540">
    <property type="term" value="C:U4/U6 x U5 tri-snRNP complex"/>
    <property type="evidence" value="ECO:0007669"/>
    <property type="project" value="InterPro"/>
</dbReference>
<accession>A0A7S0PRW9</accession>
<dbReference type="Pfam" id="PF02037">
    <property type="entry name" value="SAP"/>
    <property type="match status" value="1"/>
</dbReference>
<dbReference type="PANTHER" id="PTHR14212:SF0">
    <property type="entry name" value="U4_U6 SMALL NUCLEAR RIBONUCLEOPROTEIN PRP3"/>
    <property type="match status" value="1"/>
</dbReference>
<reference evidence="6" key="1">
    <citation type="submission" date="2021-01" db="EMBL/GenBank/DDBJ databases">
        <authorList>
            <person name="Corre E."/>
            <person name="Pelletier E."/>
            <person name="Niang G."/>
            <person name="Scheremetjew M."/>
            <person name="Finn R."/>
            <person name="Kale V."/>
            <person name="Holt S."/>
            <person name="Cochrane G."/>
            <person name="Meng A."/>
            <person name="Brown T."/>
            <person name="Cohen L."/>
        </authorList>
    </citation>
    <scope>NUCLEOTIDE SEQUENCE</scope>
    <source>
        <strain evidence="6">Clade-D-RCC2572</strain>
    </source>
</reference>
<dbReference type="InterPro" id="IPR036361">
    <property type="entry name" value="SAP_dom_sf"/>
</dbReference>
<proteinExistence type="predicted"/>
<dbReference type="InterPro" id="IPR003034">
    <property type="entry name" value="SAP_dom"/>
</dbReference>
<dbReference type="Pfam" id="PF08572">
    <property type="entry name" value="PRP3"/>
    <property type="match status" value="1"/>
</dbReference>
<sequence>MRARSRSRSQSVEPASTAATAATALTIADVDALTVATLKAALAARGEGVDGLKAALAARLRDAIARETASGANGGSTLAEGRAVATGVKRKAEEGMDGAEAEARSTTEVVAVEGRATKRRRWDDAPASGADADAAAPVAVAKPPTGATVKVGGLDKAALLKQKQALLKQKELAAKLKAAKAGGKVGDVAKASTSGVRPMALRLDAQGREIDERGQLVDTTKVIHTSTLRVNLKKQRADAFAQAQAEAQAEMAALGGDDFDDPRMAKVVARARKPRSAFQFVEDGIFQKEADMHRLRVQFGEDEAQKIKARELREKRHMEHLEKLEQEAAMDPNLVPIGERPSAARGASAARPIAPLDDIPDVEWWDKDILQNGSYDDVSHGKWNVNMDKFNLYVEHPIPIQPPLAPPVPASQPLMLTKAEQKKLRTQRRVAREKEKQEMIKQGLIEPPKPKVKISNLMRVMKDEAILDPTAIEREVREQMAEREQAHLDRNLARMLTPAERKEKKMRKLIGGDAAGEVHMHVYRIEDMSNTKNKFKVDINAQENHLAGVGLITDNFTVVIVEGTSKSVRRYDKLMMRRIDWNAKLNDDDDDDDDMDDDSKKNKCTRVWKGTSTKTYLKRFTFETLRTEAAARRFLEQVNLGHLWDAAYACVAIEDEE</sequence>
<gene>
    <name evidence="6" type="ORF">OMED0929_LOCUS6300</name>
</gene>
<name>A0A7S0PRW9_9CHLO</name>
<evidence type="ECO:0000256" key="1">
    <source>
        <dbReference type="ARBA" id="ARBA00004123"/>
    </source>
</evidence>
<keyword evidence="3" id="KW-0508">mRNA splicing</keyword>
<dbReference type="AlphaFoldDB" id="A0A7S0PRW9"/>
<keyword evidence="4" id="KW-0539">Nucleus</keyword>
<dbReference type="InterPro" id="IPR027104">
    <property type="entry name" value="Prp3"/>
</dbReference>
<organism evidence="6">
    <name type="scientific">Ostreococcus mediterraneus</name>
    <dbReference type="NCBI Taxonomy" id="1486918"/>
    <lineage>
        <taxon>Eukaryota</taxon>
        <taxon>Viridiplantae</taxon>
        <taxon>Chlorophyta</taxon>
        <taxon>Mamiellophyceae</taxon>
        <taxon>Mamiellales</taxon>
        <taxon>Bathycoccaceae</taxon>
        <taxon>Ostreococcus</taxon>
    </lineage>
</organism>
<comment type="subcellular location">
    <subcellularLocation>
        <location evidence="1">Nucleus</location>
    </subcellularLocation>
</comment>
<dbReference type="SMART" id="SM00513">
    <property type="entry name" value="SAP"/>
    <property type="match status" value="1"/>
</dbReference>
<dbReference type="GO" id="GO:0000398">
    <property type="term" value="P:mRNA splicing, via spliceosome"/>
    <property type="evidence" value="ECO:0007669"/>
    <property type="project" value="InterPro"/>
</dbReference>
<dbReference type="Pfam" id="PF06544">
    <property type="entry name" value="Prp3_C"/>
    <property type="match status" value="1"/>
</dbReference>
<dbReference type="PROSITE" id="PS50800">
    <property type="entry name" value="SAP"/>
    <property type="match status" value="1"/>
</dbReference>
<dbReference type="EMBL" id="HBEW01007457">
    <property type="protein sequence ID" value="CAD8587148.1"/>
    <property type="molecule type" value="Transcribed_RNA"/>
</dbReference>
<dbReference type="CDD" id="cd24162">
    <property type="entry name" value="Prp3_C"/>
    <property type="match status" value="1"/>
</dbReference>
<evidence type="ECO:0000256" key="4">
    <source>
        <dbReference type="ARBA" id="ARBA00023242"/>
    </source>
</evidence>
<evidence type="ECO:0000313" key="6">
    <source>
        <dbReference type="EMBL" id="CAD8587148.1"/>
    </source>
</evidence>
<protein>
    <recommendedName>
        <fullName evidence="5">SAP domain-containing protein</fullName>
    </recommendedName>
</protein>
<keyword evidence="2" id="KW-0507">mRNA processing</keyword>
<dbReference type="Gene3D" id="1.10.720.30">
    <property type="entry name" value="SAP domain"/>
    <property type="match status" value="1"/>
</dbReference>
<dbReference type="SUPFAM" id="SSF68906">
    <property type="entry name" value="SAP domain"/>
    <property type="match status" value="1"/>
</dbReference>
<evidence type="ECO:0000256" key="3">
    <source>
        <dbReference type="ARBA" id="ARBA00023187"/>
    </source>
</evidence>
<dbReference type="PANTHER" id="PTHR14212">
    <property type="entry name" value="U4/U6-ASSOCIATED RNA SPLICING FACTOR-RELATED"/>
    <property type="match status" value="1"/>
</dbReference>
<evidence type="ECO:0000259" key="5">
    <source>
        <dbReference type="PROSITE" id="PS50800"/>
    </source>
</evidence>
<evidence type="ECO:0000256" key="2">
    <source>
        <dbReference type="ARBA" id="ARBA00022664"/>
    </source>
</evidence>